<dbReference type="AlphaFoldDB" id="A0A821GWP2"/>
<feature type="non-terminal residue" evidence="2">
    <location>
        <position position="1"/>
    </location>
</feature>
<evidence type="ECO:0000313" key="2">
    <source>
        <dbReference type="EMBL" id="CAF4672042.1"/>
    </source>
</evidence>
<evidence type="ECO:0000313" key="3">
    <source>
        <dbReference type="Proteomes" id="UP000663866"/>
    </source>
</evidence>
<comment type="caution">
    <text evidence="2">The sequence shown here is derived from an EMBL/GenBank/DDBJ whole genome shotgun (WGS) entry which is preliminary data.</text>
</comment>
<name>A0A821GWP2_9BILA</name>
<feature type="non-terminal residue" evidence="2">
    <location>
        <position position="79"/>
    </location>
</feature>
<feature type="region of interest" description="Disordered" evidence="1">
    <location>
        <begin position="42"/>
        <end position="79"/>
    </location>
</feature>
<protein>
    <submittedName>
        <fullName evidence="2">Uncharacterized protein</fullName>
    </submittedName>
</protein>
<evidence type="ECO:0000256" key="1">
    <source>
        <dbReference type="SAM" id="MobiDB-lite"/>
    </source>
</evidence>
<feature type="compositionally biased region" description="Polar residues" evidence="1">
    <location>
        <begin position="54"/>
        <end position="65"/>
    </location>
</feature>
<proteinExistence type="predicted"/>
<keyword evidence="3" id="KW-1185">Reference proteome</keyword>
<sequence length="79" mass="9493">PTLTNQYYEAYNDFEKEDDFSPTREQHEKEFYEQVCRSFNGQERKNDRRRVMSASKSSTMNSLSRTIDERFTANQIRPS</sequence>
<gene>
    <name evidence="2" type="ORF">OVN521_LOCUS47440</name>
</gene>
<reference evidence="2" key="1">
    <citation type="submission" date="2021-02" db="EMBL/GenBank/DDBJ databases">
        <authorList>
            <person name="Nowell W R."/>
        </authorList>
    </citation>
    <scope>NUCLEOTIDE SEQUENCE</scope>
</reference>
<dbReference type="EMBL" id="CAJOBG010092944">
    <property type="protein sequence ID" value="CAF4672042.1"/>
    <property type="molecule type" value="Genomic_DNA"/>
</dbReference>
<dbReference type="Proteomes" id="UP000663866">
    <property type="component" value="Unassembled WGS sequence"/>
</dbReference>
<accession>A0A821GWP2</accession>
<organism evidence="2 3">
    <name type="scientific">Rotaria magnacalcarata</name>
    <dbReference type="NCBI Taxonomy" id="392030"/>
    <lineage>
        <taxon>Eukaryota</taxon>
        <taxon>Metazoa</taxon>
        <taxon>Spiralia</taxon>
        <taxon>Gnathifera</taxon>
        <taxon>Rotifera</taxon>
        <taxon>Eurotatoria</taxon>
        <taxon>Bdelloidea</taxon>
        <taxon>Philodinida</taxon>
        <taxon>Philodinidae</taxon>
        <taxon>Rotaria</taxon>
    </lineage>
</organism>